<dbReference type="Proteomes" id="UP001249959">
    <property type="component" value="Unassembled WGS sequence"/>
</dbReference>
<gene>
    <name evidence="2" type="ORF">PQG45_11170</name>
</gene>
<organism evidence="2 3">
    <name type="scientific">Aquirufa regiilacus</name>
    <dbReference type="NCBI Taxonomy" id="3024868"/>
    <lineage>
        <taxon>Bacteria</taxon>
        <taxon>Pseudomonadati</taxon>
        <taxon>Bacteroidota</taxon>
        <taxon>Cytophagia</taxon>
        <taxon>Cytophagales</taxon>
        <taxon>Flectobacillaceae</taxon>
        <taxon>Aquirufa</taxon>
    </lineage>
</organism>
<sequence>MAENRSIFQFKQFALAHGNPGLKITTEACLFGAWSAQFPQQNTLDIGTGCGLLIGMLSQAHPNAHFTGIEIQPEVAKLAKENTSSLSNANIQIHANALENYSGKHDFILCNPPFFINHLKNRDASKNQAMHSDTLSPAELASGIQRLLSPEGKFTVLYPPVGMKQFEEAAKEKGLYVNQICEVKHQASHETLRLMAQGSFQEGQKVQEILIIKNPDESYSDAFIRLLKPYYLIFD</sequence>
<reference evidence="2 3" key="1">
    <citation type="submission" date="2023-09" db="EMBL/GenBank/DDBJ databases">
        <title>Aquirufa genomes.</title>
        <authorList>
            <person name="Pitt A."/>
        </authorList>
    </citation>
    <scope>NUCLEOTIDE SEQUENCE [LARGE SCALE GENOMIC DNA]</scope>
    <source>
        <strain evidence="2 3">LEOWEIH-7C</strain>
    </source>
</reference>
<dbReference type="InterPro" id="IPR029063">
    <property type="entry name" value="SAM-dependent_MTases_sf"/>
</dbReference>
<keyword evidence="3" id="KW-1185">Reference proteome</keyword>
<dbReference type="GO" id="GO:0008168">
    <property type="term" value="F:methyltransferase activity"/>
    <property type="evidence" value="ECO:0007669"/>
    <property type="project" value="UniProtKB-KW"/>
</dbReference>
<protein>
    <submittedName>
        <fullName evidence="2">Methyltransferase domain-containing protein</fullName>
    </submittedName>
</protein>
<keyword evidence="2" id="KW-0489">Methyltransferase</keyword>
<evidence type="ECO:0000313" key="3">
    <source>
        <dbReference type="Proteomes" id="UP001249959"/>
    </source>
</evidence>
<feature type="domain" description="Methyltransferase" evidence="1">
    <location>
        <begin position="41"/>
        <end position="202"/>
    </location>
</feature>
<dbReference type="RefSeq" id="WP_315577637.1">
    <property type="nucleotide sequence ID" value="NZ_JARDXH010000010.1"/>
</dbReference>
<dbReference type="SUPFAM" id="SSF53335">
    <property type="entry name" value="S-adenosyl-L-methionine-dependent methyltransferases"/>
    <property type="match status" value="1"/>
</dbReference>
<accession>A0ABU3TUN6</accession>
<dbReference type="PANTHER" id="PTHR47739">
    <property type="entry name" value="TRNA1(VAL) (ADENINE(37)-N6)-METHYLTRANSFERASE"/>
    <property type="match status" value="1"/>
</dbReference>
<name>A0ABU3TUN6_9BACT</name>
<keyword evidence="2" id="KW-0808">Transferase</keyword>
<dbReference type="GO" id="GO:0032259">
    <property type="term" value="P:methylation"/>
    <property type="evidence" value="ECO:0007669"/>
    <property type="project" value="UniProtKB-KW"/>
</dbReference>
<proteinExistence type="predicted"/>
<dbReference type="PANTHER" id="PTHR47739:SF1">
    <property type="entry name" value="TRNA1(VAL) (ADENINE(37)-N6)-METHYLTRANSFERASE"/>
    <property type="match status" value="1"/>
</dbReference>
<dbReference type="InterPro" id="IPR002052">
    <property type="entry name" value="DNA_methylase_N6_adenine_CS"/>
</dbReference>
<evidence type="ECO:0000259" key="1">
    <source>
        <dbReference type="Pfam" id="PF13847"/>
    </source>
</evidence>
<comment type="caution">
    <text evidence="2">The sequence shown here is derived from an EMBL/GenBank/DDBJ whole genome shotgun (WGS) entry which is preliminary data.</text>
</comment>
<dbReference type="CDD" id="cd02440">
    <property type="entry name" value="AdoMet_MTases"/>
    <property type="match status" value="1"/>
</dbReference>
<dbReference type="InterPro" id="IPR050210">
    <property type="entry name" value="tRNA_Adenine-N(6)_MTase"/>
</dbReference>
<dbReference type="Pfam" id="PF13847">
    <property type="entry name" value="Methyltransf_31"/>
    <property type="match status" value="1"/>
</dbReference>
<dbReference type="Gene3D" id="3.40.50.150">
    <property type="entry name" value="Vaccinia Virus protein VP39"/>
    <property type="match status" value="1"/>
</dbReference>
<dbReference type="InterPro" id="IPR025714">
    <property type="entry name" value="Methyltranfer_dom"/>
</dbReference>
<dbReference type="EMBL" id="JAVNWW010000007">
    <property type="protein sequence ID" value="MDU0809590.1"/>
    <property type="molecule type" value="Genomic_DNA"/>
</dbReference>
<evidence type="ECO:0000313" key="2">
    <source>
        <dbReference type="EMBL" id="MDU0809590.1"/>
    </source>
</evidence>
<dbReference type="PROSITE" id="PS00092">
    <property type="entry name" value="N6_MTASE"/>
    <property type="match status" value="1"/>
</dbReference>